<keyword evidence="3" id="KW-1185">Reference proteome</keyword>
<reference evidence="3" key="1">
    <citation type="submission" date="2014-07" db="EMBL/GenBank/DDBJ databases">
        <authorList>
            <person name="Martin A.A"/>
            <person name="De Silva N."/>
        </authorList>
    </citation>
    <scope>NUCLEOTIDE SEQUENCE</scope>
</reference>
<name>A0A0K0FEW7_STRVS</name>
<proteinExistence type="predicted"/>
<reference evidence="4" key="2">
    <citation type="submission" date="2015-08" db="UniProtKB">
        <authorList>
            <consortium name="WormBaseParasite"/>
        </authorList>
    </citation>
    <scope>IDENTIFICATION</scope>
</reference>
<organism evidence="3 4">
    <name type="scientific">Strongyloides venezuelensis</name>
    <name type="common">Threadworm</name>
    <dbReference type="NCBI Taxonomy" id="75913"/>
    <lineage>
        <taxon>Eukaryota</taxon>
        <taxon>Metazoa</taxon>
        <taxon>Ecdysozoa</taxon>
        <taxon>Nematoda</taxon>
        <taxon>Chromadorea</taxon>
        <taxon>Rhabditida</taxon>
        <taxon>Tylenchina</taxon>
        <taxon>Panagrolaimomorpha</taxon>
        <taxon>Strongyloidoidea</taxon>
        <taxon>Strongyloididae</taxon>
        <taxon>Strongyloides</taxon>
    </lineage>
</organism>
<keyword evidence="2" id="KW-1133">Transmembrane helix</keyword>
<evidence type="ECO:0000256" key="2">
    <source>
        <dbReference type="SAM" id="Phobius"/>
    </source>
</evidence>
<sequence length="111" mass="12277">MPAVHHGYHSTTTTLSTATDALVSGAFKKEMVASAMLAIQVTEYRRPLLEFFILMVLTAAYRRIKRRAKALKKRPCFHCGSVNYKEKNNVPGVPPSSPPSPSPVPTFSKVF</sequence>
<keyword evidence="2" id="KW-0812">Transmembrane</keyword>
<evidence type="ECO:0000313" key="3">
    <source>
        <dbReference type="Proteomes" id="UP000035680"/>
    </source>
</evidence>
<feature type="compositionally biased region" description="Pro residues" evidence="1">
    <location>
        <begin position="92"/>
        <end position="104"/>
    </location>
</feature>
<protein>
    <submittedName>
        <fullName evidence="4">FXYD domain-containing ion transport regulator</fullName>
    </submittedName>
</protein>
<accession>A0A0K0FEW7</accession>
<dbReference type="WBParaSite" id="SVE_0740600.1">
    <property type="protein sequence ID" value="SVE_0740600.1"/>
    <property type="gene ID" value="SVE_0740600"/>
</dbReference>
<keyword evidence="2" id="KW-0472">Membrane</keyword>
<dbReference type="Proteomes" id="UP000035680">
    <property type="component" value="Unassembled WGS sequence"/>
</dbReference>
<evidence type="ECO:0000313" key="4">
    <source>
        <dbReference type="WBParaSite" id="SVE_0740600.1"/>
    </source>
</evidence>
<dbReference type="AlphaFoldDB" id="A0A0K0FEW7"/>
<evidence type="ECO:0000256" key="1">
    <source>
        <dbReference type="SAM" id="MobiDB-lite"/>
    </source>
</evidence>
<feature type="transmembrane region" description="Helical" evidence="2">
    <location>
        <begin position="47"/>
        <end position="64"/>
    </location>
</feature>
<feature type="region of interest" description="Disordered" evidence="1">
    <location>
        <begin position="87"/>
        <end position="111"/>
    </location>
</feature>